<dbReference type="Gene3D" id="2.60.40.1760">
    <property type="entry name" value="glycosyl hydrolase (family 31)"/>
    <property type="match status" value="1"/>
</dbReference>
<keyword evidence="2 4" id="KW-0378">Hydrolase</keyword>
<dbReference type="InterPro" id="IPR011013">
    <property type="entry name" value="Gal_mutarotase_sf_dom"/>
</dbReference>
<dbReference type="InterPro" id="IPR033403">
    <property type="entry name" value="DUF5110"/>
</dbReference>
<evidence type="ECO:0000259" key="8">
    <source>
        <dbReference type="Pfam" id="PF17137"/>
    </source>
</evidence>
<dbReference type="CDD" id="cd14752">
    <property type="entry name" value="GH31_N"/>
    <property type="match status" value="1"/>
</dbReference>
<evidence type="ECO:0000256" key="3">
    <source>
        <dbReference type="ARBA" id="ARBA00023295"/>
    </source>
</evidence>
<dbReference type="Pfam" id="PF21365">
    <property type="entry name" value="Glyco_hydro_31_3rd"/>
    <property type="match status" value="1"/>
</dbReference>
<dbReference type="GO" id="GO:0005975">
    <property type="term" value="P:carbohydrate metabolic process"/>
    <property type="evidence" value="ECO:0007669"/>
    <property type="project" value="InterPro"/>
</dbReference>
<dbReference type="InterPro" id="IPR013780">
    <property type="entry name" value="Glyco_hydro_b"/>
</dbReference>
<keyword evidence="11" id="KW-1185">Reference proteome</keyword>
<dbReference type="EC" id="3.2.1.20" evidence="10"/>
<dbReference type="InterPro" id="IPR017853">
    <property type="entry name" value="GH"/>
</dbReference>
<dbReference type="Proteomes" id="UP000238164">
    <property type="component" value="Chromosome 1"/>
</dbReference>
<dbReference type="OrthoDB" id="176168at2"/>
<dbReference type="PROSITE" id="PS00129">
    <property type="entry name" value="GLYCOSYL_HYDROL_F31_1"/>
    <property type="match status" value="1"/>
</dbReference>
<sequence>MNTPDNQSITSTKRGGAPFARGRLSLLTAGVALACTLTVPMFASAEPVPTPDKDLSAQQAQKLEKERRAQLAADDAKAQRATNPGEEVPLDKSNLQNLKVTKTTATSDGVKLEMGSFVGLVRFVSADVVKVTLQAAGQPAYQSVAVVKNRINKVSIKRSKSRSTYTMKTKGVTVRISLSKFGVTMLDKKGNVINADDSRFGSGYEDGKPYVFKKTDKSEAFYGFGEQTKGLNKRGDSIGMWNTDHYAYEADAKYIYTSIPFFTGLKSNGAYGIFFDNTHHSMWEMASESPDYYYFYANGGELNYYFINGPKMGDVLDRYTQLTGRYQQPPEWSLGWEQSHWGYSPGSKIVDVAKGYRERKIPLDAMNMDIDYMDGWRVFTWGKNWGDQNKIDDQLESMGVKTIAINDPGVKKESGYWMSDEGTAKGYWATNPDGSNYEGAVWPGTAYFPDFSRADVREWWANQMPKLTDKGVDGIWLDMNEPADFIGPNHTLPLEVEFSNGTKQHTEVHNIYGFWNTVATYEGLKKVKPNERAFVFSRDMYAGSQRYAALWSGDNVSNWDHLALTLPLNMNVGLSGVPHVGNDIGGFVGDTTPELFARWIESGSFAPFARVHYDNNFQPDQQCQEPWCLGSEVEDIARKYVSLRYSLLPYTNTAFHNSTRDGRPVQQALVYQFQNDPAVRNISDQFMWGDSIMVAPVVTKGATSRQVYLPTGKDWIDWWTGEKHAGGQTITKDAPLDVMPIYVAAGSVIPTREVQQHTGQNDFTNVAFNVFLGNGKATGTLYEDDGKTEAYKKGGYNTYRINVSTTANGSVSLSTKKTHAGYSSKLKTYDVVLRGDLPVFGGAAGAKVNPSEASINADASSKGVKITKVDAKKGTVTVRVPISAANVTIAFEGK</sequence>
<feature type="domain" description="Glycoside hydrolase family 31 TIM barrel" evidence="6">
    <location>
        <begin position="328"/>
        <end position="653"/>
    </location>
</feature>
<evidence type="ECO:0000256" key="4">
    <source>
        <dbReference type="RuleBase" id="RU361185"/>
    </source>
</evidence>
<dbReference type="InterPro" id="IPR000322">
    <property type="entry name" value="Glyco_hydro_31_TIM"/>
</dbReference>
<dbReference type="SUPFAM" id="SSF51011">
    <property type="entry name" value="Glycosyl hydrolase domain"/>
    <property type="match status" value="1"/>
</dbReference>
<evidence type="ECO:0000256" key="1">
    <source>
        <dbReference type="ARBA" id="ARBA00007806"/>
    </source>
</evidence>
<feature type="region of interest" description="Disordered" evidence="5">
    <location>
        <begin position="46"/>
        <end position="90"/>
    </location>
</feature>
<organism evidence="10 11">
    <name type="scientific">Micropruina glycogenica</name>
    <dbReference type="NCBI Taxonomy" id="75385"/>
    <lineage>
        <taxon>Bacteria</taxon>
        <taxon>Bacillati</taxon>
        <taxon>Actinomycetota</taxon>
        <taxon>Actinomycetes</taxon>
        <taxon>Propionibacteriales</taxon>
        <taxon>Nocardioidaceae</taxon>
        <taxon>Micropruina</taxon>
    </lineage>
</organism>
<dbReference type="EMBL" id="LT985188">
    <property type="protein sequence ID" value="SPD87437.1"/>
    <property type="molecule type" value="Genomic_DNA"/>
</dbReference>
<evidence type="ECO:0000259" key="6">
    <source>
        <dbReference type="Pfam" id="PF01055"/>
    </source>
</evidence>
<dbReference type="KEGG" id="mgg:MPLG2_2407"/>
<dbReference type="Gene3D" id="3.20.20.80">
    <property type="entry name" value="Glycosidases"/>
    <property type="match status" value="1"/>
</dbReference>
<dbReference type="SUPFAM" id="SSF51445">
    <property type="entry name" value="(Trans)glycosidases"/>
    <property type="match status" value="1"/>
</dbReference>
<dbReference type="SUPFAM" id="SSF74650">
    <property type="entry name" value="Galactose mutarotase-like"/>
    <property type="match status" value="1"/>
</dbReference>
<dbReference type="AlphaFoldDB" id="A0A2N9JJ07"/>
<gene>
    <name evidence="10" type="ORF">MPLG2_2407</name>
</gene>
<comment type="similarity">
    <text evidence="1 4">Belongs to the glycosyl hydrolase 31 family.</text>
</comment>
<dbReference type="RefSeq" id="WP_105186170.1">
    <property type="nucleotide sequence ID" value="NZ_BAAAGO010000021.1"/>
</dbReference>
<feature type="domain" description="Glycosyl hydrolase family 31 C-terminal" evidence="9">
    <location>
        <begin position="662"/>
        <end position="749"/>
    </location>
</feature>
<accession>A0A2N9JJ07</accession>
<dbReference type="Gene3D" id="2.60.40.1180">
    <property type="entry name" value="Golgi alpha-mannosidase II"/>
    <property type="match status" value="2"/>
</dbReference>
<proteinExistence type="inferred from homology"/>
<evidence type="ECO:0000313" key="11">
    <source>
        <dbReference type="Proteomes" id="UP000238164"/>
    </source>
</evidence>
<dbReference type="GO" id="GO:0030246">
    <property type="term" value="F:carbohydrate binding"/>
    <property type="evidence" value="ECO:0007669"/>
    <property type="project" value="InterPro"/>
</dbReference>
<dbReference type="GO" id="GO:0004558">
    <property type="term" value="F:alpha-1,4-glucosidase activity"/>
    <property type="evidence" value="ECO:0007669"/>
    <property type="project" value="UniProtKB-EC"/>
</dbReference>
<dbReference type="Pfam" id="PF17137">
    <property type="entry name" value="DUF5110"/>
    <property type="match status" value="1"/>
</dbReference>
<evidence type="ECO:0000256" key="2">
    <source>
        <dbReference type="ARBA" id="ARBA00022801"/>
    </source>
</evidence>
<dbReference type="Pfam" id="PF01055">
    <property type="entry name" value="Glyco_hydro_31_2nd"/>
    <property type="match status" value="1"/>
</dbReference>
<dbReference type="InterPro" id="IPR030458">
    <property type="entry name" value="Glyco_hydro_31_AS"/>
</dbReference>
<evidence type="ECO:0000313" key="10">
    <source>
        <dbReference type="EMBL" id="SPD87437.1"/>
    </source>
</evidence>
<keyword evidence="3 4" id="KW-0326">Glycosidase</keyword>
<protein>
    <submittedName>
        <fullName evidence="10">Putative Alpha-glucosidase</fullName>
        <ecNumber evidence="10">3.2.1.20</ecNumber>
    </submittedName>
</protein>
<name>A0A2N9JJ07_9ACTN</name>
<reference evidence="10 11" key="1">
    <citation type="submission" date="2018-02" db="EMBL/GenBank/DDBJ databases">
        <authorList>
            <person name="Cohen D.B."/>
            <person name="Kent A.D."/>
        </authorList>
    </citation>
    <scope>NUCLEOTIDE SEQUENCE [LARGE SCALE GENOMIC DNA]</scope>
    <source>
        <strain evidence="10">1</strain>
    </source>
</reference>
<dbReference type="InterPro" id="IPR048395">
    <property type="entry name" value="Glyco_hydro_31_C"/>
</dbReference>
<dbReference type="Pfam" id="PF13802">
    <property type="entry name" value="Gal_mutarotas_2"/>
    <property type="match status" value="1"/>
</dbReference>
<feature type="domain" description="DUF5110" evidence="8">
    <location>
        <begin position="768"/>
        <end position="835"/>
    </location>
</feature>
<evidence type="ECO:0000259" key="9">
    <source>
        <dbReference type="Pfam" id="PF21365"/>
    </source>
</evidence>
<dbReference type="PANTHER" id="PTHR22762">
    <property type="entry name" value="ALPHA-GLUCOSIDASE"/>
    <property type="match status" value="1"/>
</dbReference>
<evidence type="ECO:0000259" key="7">
    <source>
        <dbReference type="Pfam" id="PF13802"/>
    </source>
</evidence>
<evidence type="ECO:0000256" key="5">
    <source>
        <dbReference type="SAM" id="MobiDB-lite"/>
    </source>
</evidence>
<dbReference type="PANTHER" id="PTHR22762:SF166">
    <property type="entry name" value="ALPHA-GLUCOSIDASE"/>
    <property type="match status" value="1"/>
</dbReference>
<feature type="compositionally biased region" description="Basic and acidic residues" evidence="5">
    <location>
        <begin position="62"/>
        <end position="78"/>
    </location>
</feature>
<feature type="domain" description="Glycoside hydrolase family 31 N-terminal" evidence="7">
    <location>
        <begin position="121"/>
        <end position="282"/>
    </location>
</feature>
<dbReference type="InterPro" id="IPR025887">
    <property type="entry name" value="Glyco_hydro_31_N_dom"/>
</dbReference>
<dbReference type="CDD" id="cd06604">
    <property type="entry name" value="GH31_glucosidase_II_MalA"/>
    <property type="match status" value="1"/>
</dbReference>